<protein>
    <submittedName>
        <fullName evidence="1">DUF1482 family protein</fullName>
    </submittedName>
</protein>
<dbReference type="Proteomes" id="UP000475079">
    <property type="component" value="Unassembled WGS sequence"/>
</dbReference>
<evidence type="ECO:0000313" key="2">
    <source>
        <dbReference type="Proteomes" id="UP000475079"/>
    </source>
</evidence>
<name>A0A6L5E616_9ENTR</name>
<gene>
    <name evidence="1" type="ORF">GBB84_07655</name>
</gene>
<dbReference type="InterPro" id="IPR009954">
    <property type="entry name" value="DUF1482"/>
</dbReference>
<organism evidence="1 2">
    <name type="scientific">Citrobacter telavivensis</name>
    <dbReference type="NCBI Taxonomy" id="2653932"/>
    <lineage>
        <taxon>Bacteria</taxon>
        <taxon>Pseudomonadati</taxon>
        <taxon>Pseudomonadota</taxon>
        <taxon>Gammaproteobacteria</taxon>
        <taxon>Enterobacterales</taxon>
        <taxon>Enterobacteriaceae</taxon>
        <taxon>Citrobacter</taxon>
    </lineage>
</organism>
<comment type="caution">
    <text evidence="1">The sequence shown here is derived from an EMBL/GenBank/DDBJ whole genome shotgun (WGS) entry which is preliminary data.</text>
</comment>
<keyword evidence="2" id="KW-1185">Reference proteome</keyword>
<dbReference type="RefSeq" id="WP_152405039.1">
    <property type="nucleotide sequence ID" value="NZ_WHIY01000004.1"/>
</dbReference>
<dbReference type="Pfam" id="PF07358">
    <property type="entry name" value="DUF1482"/>
    <property type="match status" value="1"/>
</dbReference>
<sequence>MNTLYALVLTIAMANGDFQEGIIGVYGSKEQCESAASEQSSITDCYPLEGIVQNGELPKHFKDR</sequence>
<evidence type="ECO:0000313" key="1">
    <source>
        <dbReference type="EMBL" id="MPQ50786.1"/>
    </source>
</evidence>
<dbReference type="EMBL" id="WHIY01000004">
    <property type="protein sequence ID" value="MPQ50786.1"/>
    <property type="molecule type" value="Genomic_DNA"/>
</dbReference>
<dbReference type="AlphaFoldDB" id="A0A6L5E616"/>
<reference evidence="1 2" key="1">
    <citation type="submission" date="2019-10" db="EMBL/GenBank/DDBJ databases">
        <title>Characterization of a new Citrobacter species.</title>
        <authorList>
            <person name="Goncalves Ribeiro T."/>
            <person name="Izdebski R."/>
            <person name="Urbanowicz P."/>
            <person name="Carmeli Y."/>
            <person name="Gniadkowski M."/>
            <person name="Peixe L."/>
        </authorList>
    </citation>
    <scope>NUCLEOTIDE SEQUENCE [LARGE SCALE GENOMIC DNA]</scope>
    <source>
        <strain evidence="1 2">NMI7905_11</strain>
    </source>
</reference>
<accession>A0A6L5E616</accession>
<proteinExistence type="predicted"/>